<reference evidence="2" key="1">
    <citation type="submission" date="2024-05" db="EMBL/GenBank/DDBJ databases">
        <title>30 novel species of actinomycetes from the DSMZ collection.</title>
        <authorList>
            <person name="Nouioui I."/>
        </authorList>
    </citation>
    <scope>NUCLEOTIDE SEQUENCE</scope>
    <source>
        <strain evidence="2">DSM 40712</strain>
    </source>
</reference>
<dbReference type="NCBIfam" id="TIGR03897">
    <property type="entry name" value="lanti_2_LanM"/>
    <property type="match status" value="1"/>
</dbReference>
<dbReference type="InterPro" id="IPR025410">
    <property type="entry name" value="Lant_dehyd"/>
</dbReference>
<name>A0ABU3AZI2_9ACTN</name>
<gene>
    <name evidence="2" type="ORF">RM812_34320</name>
</gene>
<evidence type="ECO:0000313" key="2">
    <source>
        <dbReference type="EMBL" id="MDT0615230.1"/>
    </source>
</evidence>
<evidence type="ECO:0000313" key="3">
    <source>
        <dbReference type="Proteomes" id="UP001180724"/>
    </source>
</evidence>
<accession>A0ABU3AZI2</accession>
<dbReference type="RefSeq" id="WP_311582084.1">
    <property type="nucleotide sequence ID" value="NZ_JAVRFH010000056.1"/>
</dbReference>
<dbReference type="PRINTS" id="PR01950">
    <property type="entry name" value="LANCSUPER"/>
</dbReference>
<keyword evidence="3" id="KW-1185">Reference proteome</keyword>
<sequence>MTTTTSTQETTTCLAPGWWAPALHLRERLAAPGAPAARPSGPAMARLTERMTALGQDEAFRARLAALGTDLPTVAALAAEPRERLAARTERPVWAQFVERAVASAPLRPLPGVGYAPDGAAHHAATVPAPDTAPESDTALRHDAWRRAFAGALAPLTRAAGRALAACLRDLPGPAGQVDPDAVRARFERQLGRRMAVAAARTLVLELSRARVEGRLNGATPERRFARFAEELGTRRSLAALFDRYPVLARLLGTECVHATAATTELLERFAADRAALVEELLGGTDPGALTGVDLGHGDTHQQGRAVALLRFADGRTVVYKPRPLDQHACFDQLVTWLDDRLPGLGLRTVTVVRRDGYGWLEFVDHRPCRSVGEVDRFYRRQGALLALLYAVDGADMHYENLVARGDQPVLVDVETLLHPSVPVAATAGPDPAARALSSSVHRTCLLPQLLIGEHGALDISAVGGGQAALSPTDAVDWADAGTDTMHLVRRPVPHAGSPNRPSLEGREVDPGAYEAALLAGFRAGYDALVAHRGELLAPDGPAVAFGAVPARFVGRATRLYATLLDESVHPNVLGDAVDRDVLFSLLYAESTGDPVRRTLVEHEIADLWDGDIPVFFHRPAGADAWSSRGVRLPGLFAGPALAATRGKITTLGEVDRHAQEWLVSAALSTRRARSVTHRTDAPALPPAPASVPEPRRLLAAACGIADEIVGRAVHDRSRANWIGLELVDGRCWAVTPMGAGLADGYTGVALFLAQVGRLTGGARYTDLASRAVRPLPRLVRALAADPELSRAVGPGGFHGLGGLCYALARLATLLDDDRLGDCLPPALRALAASAPTDTPAGPTADVATGLAGGLATLLAVHRESGLPQAAALAREFADRLLPAAGALPDGFLRGRAGAGWALCRYEAATASSKGAHAAAGRTLLGPAPADTGPEPDLGWCSGLSGALLATVAGIGPGPTHVTAAADTRWDRLGADRPLSSDLSLCHGELGALETLAAAAAHGLPGAADRLTHRAGLVLGALDRYGPRCATPDTVPSPGLLTGLSGIGYALLRLGFPEAVPSVLLLDPTPRDR</sequence>
<dbReference type="SUPFAM" id="SSF158745">
    <property type="entry name" value="LanC-like"/>
    <property type="match status" value="1"/>
</dbReference>
<dbReference type="InterPro" id="IPR007822">
    <property type="entry name" value="LANC-like"/>
</dbReference>
<dbReference type="InterPro" id="IPR017146">
    <property type="entry name" value="Lanti_2_LanM"/>
</dbReference>
<dbReference type="EMBL" id="JAVRFH010000056">
    <property type="protein sequence ID" value="MDT0615230.1"/>
    <property type="molecule type" value="Genomic_DNA"/>
</dbReference>
<comment type="caution">
    <text evidence="2">The sequence shown here is derived from an EMBL/GenBank/DDBJ whole genome shotgun (WGS) entry which is preliminary data.</text>
</comment>
<dbReference type="Pfam" id="PF13575">
    <property type="entry name" value="DUF4135"/>
    <property type="match status" value="1"/>
</dbReference>
<dbReference type="CDD" id="cd04792">
    <property type="entry name" value="LanM-like"/>
    <property type="match status" value="1"/>
</dbReference>
<dbReference type="Pfam" id="PF05147">
    <property type="entry name" value="LANC_like"/>
    <property type="match status" value="1"/>
</dbReference>
<protein>
    <submittedName>
        <fullName evidence="2">Type 2 lanthipeptide synthetase LanM family protein</fullName>
    </submittedName>
</protein>
<organism evidence="2 3">
    <name type="scientific">Streptomyces lancefieldiae</name>
    <dbReference type="NCBI Taxonomy" id="3075520"/>
    <lineage>
        <taxon>Bacteria</taxon>
        <taxon>Bacillati</taxon>
        <taxon>Actinomycetota</taxon>
        <taxon>Actinomycetes</taxon>
        <taxon>Kitasatosporales</taxon>
        <taxon>Streptomycetaceae</taxon>
        <taxon>Streptomyces</taxon>
    </lineage>
</organism>
<dbReference type="Gene3D" id="1.50.10.20">
    <property type="match status" value="1"/>
</dbReference>
<evidence type="ECO:0000259" key="1">
    <source>
        <dbReference type="Pfam" id="PF13575"/>
    </source>
</evidence>
<proteinExistence type="predicted"/>
<dbReference type="Proteomes" id="UP001180724">
    <property type="component" value="Unassembled WGS sequence"/>
</dbReference>
<dbReference type="PIRSF" id="PIRSF037228">
    <property type="entry name" value="Lant_mod_RumM"/>
    <property type="match status" value="1"/>
</dbReference>
<feature type="domain" description="Lantibiotic biosynthesis protein dehydration" evidence="1">
    <location>
        <begin position="245"/>
        <end position="617"/>
    </location>
</feature>
<dbReference type="SMART" id="SM01260">
    <property type="entry name" value="LANC_like"/>
    <property type="match status" value="1"/>
</dbReference>